<dbReference type="eggNOG" id="ENOG5033AMX">
    <property type="taxonomic scope" value="Bacteria"/>
</dbReference>
<feature type="chain" id="PRO_5002900735" evidence="2">
    <location>
        <begin position="24"/>
        <end position="439"/>
    </location>
</feature>
<evidence type="ECO:0000256" key="2">
    <source>
        <dbReference type="SAM" id="SignalP"/>
    </source>
</evidence>
<keyword evidence="2" id="KW-0732">Signal</keyword>
<dbReference type="OrthoDB" id="14064at2"/>
<evidence type="ECO:0000313" key="3">
    <source>
        <dbReference type="EMBL" id="ACO03055.1"/>
    </source>
</evidence>
<proteinExistence type="predicted"/>
<name>C0QRG5_PERMH</name>
<feature type="compositionally biased region" description="Acidic residues" evidence="1">
    <location>
        <begin position="236"/>
        <end position="251"/>
    </location>
</feature>
<dbReference type="PROSITE" id="PS51257">
    <property type="entry name" value="PROKAR_LIPOPROTEIN"/>
    <property type="match status" value="1"/>
</dbReference>
<dbReference type="KEGG" id="pmx:PERMA_1493"/>
<keyword evidence="4" id="KW-1185">Reference proteome</keyword>
<feature type="compositionally biased region" description="Basic and acidic residues" evidence="1">
    <location>
        <begin position="199"/>
        <end position="214"/>
    </location>
</feature>
<dbReference type="RefSeq" id="WP_012675294.1">
    <property type="nucleotide sequence ID" value="NC_012440.1"/>
</dbReference>
<sequence length="439" mass="47220">MRKEFKKKAILGGSLSLSALLFACGGAGDVASDSPYATVTGTVTSASSTGSLSTTGIDIGNVNLSFIAAVAIDNGKLVYTADDIDNNGNFNLKLKEGLDYAFILFDISKKPKLIVKDSNGNAIKINGDGSVNISLSDSDGDGIPDTASVNITGSVSLTKDSQLDDNDNDHYPDGIENINAGGSVNPDYDEDGDGIFDGIEDKDGDGYIDGHEDSNSNGIPDVYEDDDKDGLPNYLDDSDGDGYPDHIDEDDSDGYKYEMKGTVSNIDTTTGTFVFTYNGTDYNVSVTDTTVCEINDTYYKGADCLSHLTDGAYIELKTNDDISTATDISAVKFEMEDEGYEDHSSDSYRFEIYGKTKNIDLTNGTFVFDWNGTEITVSVDTNIKCEINDVYYYGTDCLNNLADNLCIELKTSDDVYNYDGSAPITAVEFETSDDCGTSY</sequence>
<organism evidence="3 4">
    <name type="scientific">Persephonella marina (strain DSM 14350 / EX-H1)</name>
    <dbReference type="NCBI Taxonomy" id="123214"/>
    <lineage>
        <taxon>Bacteria</taxon>
        <taxon>Pseudomonadati</taxon>
        <taxon>Aquificota</taxon>
        <taxon>Aquificia</taxon>
        <taxon>Aquificales</taxon>
        <taxon>Hydrogenothermaceae</taxon>
        <taxon>Persephonella</taxon>
    </lineage>
</organism>
<dbReference type="HOGENOM" id="CLU_623820_0_0_0"/>
<accession>C0QRG5</accession>
<dbReference type="PaxDb" id="123214-PERMA_1493"/>
<feature type="region of interest" description="Disordered" evidence="1">
    <location>
        <begin position="158"/>
        <end position="251"/>
    </location>
</feature>
<protein>
    <submittedName>
        <fullName evidence="3">Calcium-binding protein</fullName>
    </submittedName>
</protein>
<evidence type="ECO:0000256" key="1">
    <source>
        <dbReference type="SAM" id="MobiDB-lite"/>
    </source>
</evidence>
<feature type="signal peptide" evidence="2">
    <location>
        <begin position="1"/>
        <end position="23"/>
    </location>
</feature>
<reference evidence="3 4" key="1">
    <citation type="journal article" date="2009" name="J. Bacteriol.">
        <title>Complete and draft genome sequences of six members of the Aquificales.</title>
        <authorList>
            <person name="Reysenbach A.L."/>
            <person name="Hamamura N."/>
            <person name="Podar M."/>
            <person name="Griffiths E."/>
            <person name="Ferreira S."/>
            <person name="Hochstein R."/>
            <person name="Heidelberg J."/>
            <person name="Johnson J."/>
            <person name="Mead D."/>
            <person name="Pohorille A."/>
            <person name="Sarmiento M."/>
            <person name="Schweighofer K."/>
            <person name="Seshadri R."/>
            <person name="Voytek M.A."/>
        </authorList>
    </citation>
    <scope>NUCLEOTIDE SEQUENCE [LARGE SCALE GENOMIC DNA]</scope>
    <source>
        <strain evidence="4">DSM 14350 / EX-H1</strain>
    </source>
</reference>
<evidence type="ECO:0000313" key="4">
    <source>
        <dbReference type="Proteomes" id="UP000001366"/>
    </source>
</evidence>
<dbReference type="EMBL" id="CP001230">
    <property type="protein sequence ID" value="ACO03055.1"/>
    <property type="molecule type" value="Genomic_DNA"/>
</dbReference>
<dbReference type="AlphaFoldDB" id="C0QRG5"/>
<dbReference type="Proteomes" id="UP000001366">
    <property type="component" value="Chromosome"/>
</dbReference>
<gene>
    <name evidence="3" type="ordered locus">PERMA_1493</name>
</gene>
<dbReference type="STRING" id="123214.PERMA_1493"/>
<feature type="compositionally biased region" description="Acidic residues" evidence="1">
    <location>
        <begin position="187"/>
        <end position="198"/>
    </location>
</feature>